<dbReference type="PANTHER" id="PTHR30250">
    <property type="entry name" value="PST FAMILY PREDICTED COLANIC ACID TRANSPORTER"/>
    <property type="match status" value="1"/>
</dbReference>
<feature type="transmembrane region" description="Helical" evidence="7">
    <location>
        <begin position="122"/>
        <end position="139"/>
    </location>
</feature>
<comment type="subcellular location">
    <subcellularLocation>
        <location evidence="1">Cell membrane</location>
        <topology evidence="1">Multi-pass membrane protein</topology>
    </subcellularLocation>
</comment>
<dbReference type="InterPro" id="IPR050833">
    <property type="entry name" value="Poly_Biosynth_Transport"/>
</dbReference>
<name>A0A2P8FBU2_9RHOB</name>
<evidence type="ECO:0000256" key="4">
    <source>
        <dbReference type="ARBA" id="ARBA00022692"/>
    </source>
</evidence>
<dbReference type="RefSeq" id="WP_106608779.1">
    <property type="nucleotide sequence ID" value="NZ_PYGJ01000007.1"/>
</dbReference>
<keyword evidence="5 7" id="KW-1133">Transmembrane helix</keyword>
<keyword evidence="4 7" id="KW-0812">Transmembrane</keyword>
<evidence type="ECO:0000256" key="6">
    <source>
        <dbReference type="ARBA" id="ARBA00023136"/>
    </source>
</evidence>
<evidence type="ECO:0000256" key="5">
    <source>
        <dbReference type="ARBA" id="ARBA00022989"/>
    </source>
</evidence>
<sequence length="455" mass="49036">MSRLRALLHGQNLAERAMRSSALTVLGYGGGQAIRLMSNLILTRLLFPEAFGLMSLVWVFLQGLTNVTDLGITQSILQSKRGEERAFLDTAWTLQVIRGALMWVGTVLLAAPVAAFYDAPELRELLPVVGLTLFIMGLIPTKRDTANRKLVLGRMTAIDLSAQMSGLVVGVGVAWVTGSVWALVASAVAANLVHLLLIVFCLPGPINRPMWEKPAVSELVHFGKWIFLSTAAGFLLSQGDKIVLGKYLSLKALGIYNIGFFLASFPVLLGGMVARKVMIPVYREKPPKESRENFEAIHRLRMMLSVGLFGLLVVFAVLGVWLVSVLYDPRYALAGGVVALLAIVSIPQMVTLTYDHAALAAGDSRGFFVVTTIRAALMMAGLLIGADQAGLTGALVGQGIGMILAYLPLVQLAKRHGAWDLRHDGVFWATGALIATVSLWLNWSAILALSALNLP</sequence>
<comment type="caution">
    <text evidence="8">The sequence shown here is derived from an EMBL/GenBank/DDBJ whole genome shotgun (WGS) entry which is preliminary data.</text>
</comment>
<reference evidence="8 9" key="1">
    <citation type="submission" date="2018-03" db="EMBL/GenBank/DDBJ databases">
        <title>Genomic Encyclopedia of Archaeal and Bacterial Type Strains, Phase II (KMG-II): from individual species to whole genera.</title>
        <authorList>
            <person name="Goeker M."/>
        </authorList>
    </citation>
    <scope>NUCLEOTIDE SEQUENCE [LARGE SCALE GENOMIC DNA]</scope>
    <source>
        <strain evidence="8 9">DSM 100673</strain>
    </source>
</reference>
<evidence type="ECO:0000256" key="7">
    <source>
        <dbReference type="SAM" id="Phobius"/>
    </source>
</evidence>
<feature type="transmembrane region" description="Helical" evidence="7">
    <location>
        <begin position="306"/>
        <end position="327"/>
    </location>
</feature>
<proteinExistence type="inferred from homology"/>
<keyword evidence="6 7" id="KW-0472">Membrane</keyword>
<feature type="transmembrane region" description="Helical" evidence="7">
    <location>
        <begin position="255"/>
        <end position="274"/>
    </location>
</feature>
<feature type="transmembrane region" description="Helical" evidence="7">
    <location>
        <begin position="333"/>
        <end position="354"/>
    </location>
</feature>
<feature type="transmembrane region" description="Helical" evidence="7">
    <location>
        <begin position="215"/>
        <end position="235"/>
    </location>
</feature>
<feature type="transmembrane region" description="Helical" evidence="7">
    <location>
        <begin position="50"/>
        <end position="72"/>
    </location>
</feature>
<evidence type="ECO:0000313" key="8">
    <source>
        <dbReference type="EMBL" id="PSL19164.1"/>
    </source>
</evidence>
<keyword evidence="9" id="KW-1185">Reference proteome</keyword>
<evidence type="ECO:0000256" key="3">
    <source>
        <dbReference type="ARBA" id="ARBA00022475"/>
    </source>
</evidence>
<feature type="transmembrane region" description="Helical" evidence="7">
    <location>
        <begin position="366"/>
        <end position="385"/>
    </location>
</feature>
<accession>A0A2P8FBU2</accession>
<feature type="transmembrane region" description="Helical" evidence="7">
    <location>
        <begin position="92"/>
        <end position="116"/>
    </location>
</feature>
<comment type="similarity">
    <text evidence="2">Belongs to the polysaccharide synthase family.</text>
</comment>
<organism evidence="8 9">
    <name type="scientific">Shimia abyssi</name>
    <dbReference type="NCBI Taxonomy" id="1662395"/>
    <lineage>
        <taxon>Bacteria</taxon>
        <taxon>Pseudomonadati</taxon>
        <taxon>Pseudomonadota</taxon>
        <taxon>Alphaproteobacteria</taxon>
        <taxon>Rhodobacterales</taxon>
        <taxon>Roseobacteraceae</taxon>
    </lineage>
</organism>
<keyword evidence="3" id="KW-1003">Cell membrane</keyword>
<evidence type="ECO:0000313" key="9">
    <source>
        <dbReference type="Proteomes" id="UP000240418"/>
    </source>
</evidence>
<dbReference type="EMBL" id="PYGJ01000007">
    <property type="protein sequence ID" value="PSL19164.1"/>
    <property type="molecule type" value="Genomic_DNA"/>
</dbReference>
<dbReference type="OrthoDB" id="7605542at2"/>
<evidence type="ECO:0000256" key="1">
    <source>
        <dbReference type="ARBA" id="ARBA00004651"/>
    </source>
</evidence>
<dbReference type="PANTHER" id="PTHR30250:SF10">
    <property type="entry name" value="LIPOPOLYSACCHARIDE BIOSYNTHESIS PROTEIN WZXC"/>
    <property type="match status" value="1"/>
</dbReference>
<dbReference type="Pfam" id="PF13440">
    <property type="entry name" value="Polysacc_synt_3"/>
    <property type="match status" value="1"/>
</dbReference>
<feature type="transmembrane region" description="Helical" evidence="7">
    <location>
        <begin position="391"/>
        <end position="413"/>
    </location>
</feature>
<dbReference type="Proteomes" id="UP000240418">
    <property type="component" value="Unassembled WGS sequence"/>
</dbReference>
<gene>
    <name evidence="8" type="ORF">CLV88_107107</name>
</gene>
<dbReference type="GO" id="GO:0005886">
    <property type="term" value="C:plasma membrane"/>
    <property type="evidence" value="ECO:0007669"/>
    <property type="project" value="UniProtKB-SubCell"/>
</dbReference>
<feature type="transmembrane region" description="Helical" evidence="7">
    <location>
        <begin position="425"/>
        <end position="452"/>
    </location>
</feature>
<protein>
    <submittedName>
        <fullName evidence="8">O-antigen/teichoic acid export membrane protein</fullName>
    </submittedName>
</protein>
<evidence type="ECO:0000256" key="2">
    <source>
        <dbReference type="ARBA" id="ARBA00007430"/>
    </source>
</evidence>
<feature type="transmembrane region" description="Helical" evidence="7">
    <location>
        <begin position="181"/>
        <end position="203"/>
    </location>
</feature>
<dbReference type="AlphaFoldDB" id="A0A2P8FBU2"/>